<evidence type="ECO:0000313" key="1">
    <source>
        <dbReference type="EMBL" id="JAP90451.1"/>
    </source>
</evidence>
<sequence length="1160" mass="137945">LMQLKTLKHNQIIELFGMIIKLCQQNCKFYTSLDQKVNITCEFLLFESNMMELLKTLHYQAQDYDQILISQLAENLLTIYIKNSIIDKNFACQYLNFIHKSSKPSIVLEKAKYLLQSSSICEYQILNQLVKFGVQNDLHEDYLVFVSNYINQQQINYCDAYIYEGILQLNSEKQIALFSESRTKEIFIYAFSASEKLLDFINFFKDDQNAKDAIALCVKEPILKTLMNKKLCQINIYNVLFLFEHHFETFTTMFEDQPKEKQMQIAKILFQFHKFASISEKMIQIQWYRDFYVKLLYMFSENISEQYIDQHNLQQYKLDKIKNISYKIDEIYMRSQISLFKIELTEEKLFDVSITQQNNEWSVIIISEGLEHEYELKEELKAFQIYRTKQNQLQVLINDVEYGVYSNIDPNYKHEITLINGIQFSSWIHSVQVNNEKTQQIGFSQISTQQMRRLLTSELATIQEKEKLIIIVKLIKQMLLIYDDIETYNFGTFDLPNILNMMVKKQREQLIIAVYLELLSGEINDKIYNYCILGLSNLPFELKKQVATKIFGTLENYQVKHRFESKEEKKLNDQAQLTTIQKLQYFFRSFMQPIAENLFESAGEMYTGYIGTEKFTVSKESIDNIKVIQQQKYEFKFNVNEVMYEILHPIIYNIKFTLQPINLSVEDDALNEVNRIFPPRALIYTYLRHVDDLSKFIKQLEKSMTHYLLTAQHDKSGWMNRSYVMYYNRLYLFTLAAAGSKIVDFSEAIQFINKSNYFDSRTFTLLLQILKYYKQFEIESYFKSIKFEGTVEEGLFQLIIEAENQNMVEKVKPYIGKLHNGEIMKFLSQNSDNLYLQNILFMFLQNYQLDVDHYGLFDLSLEQYMQIKQIFLINKYPQIQQFCIDITVHTILNQLNFQFFDPVRSTRFNSGSLLVLRGDAGFETDNSIFQDLFDDIHIDFAQKAIQKLVLTFANFKELEYFRERELCKFITNTNFDAEIVNFLFKSEENSDYIDALVIFALLYRLMFEENAALKSILDHKLKNIRLNVLASQLVPLRELIQINCNDIEIRCMNLIYFNFQMNRKMRFNYHGEMLKFQECLIEISDCQMKCENFEETMAFLRLRLKDQKSVLLNEIEYPIPRYIETGIQERFATKEFEELGYPELRNQMKRVAAFLIAVRE</sequence>
<proteinExistence type="predicted"/>
<dbReference type="AlphaFoldDB" id="A0A146K4F3"/>
<reference evidence="1" key="1">
    <citation type="submission" date="2015-07" db="EMBL/GenBank/DDBJ databases">
        <title>Adaptation to a free-living lifestyle via gene acquisitions in the diplomonad Trepomonas sp. PC1.</title>
        <authorList>
            <person name="Xu F."/>
            <person name="Jerlstrom-Hultqvist J."/>
            <person name="Kolisko M."/>
            <person name="Simpson A.G.B."/>
            <person name="Roger A.J."/>
            <person name="Svard S.G."/>
            <person name="Andersson J.O."/>
        </authorList>
    </citation>
    <scope>NUCLEOTIDE SEQUENCE</scope>
    <source>
        <strain evidence="1">PC1</strain>
    </source>
</reference>
<feature type="non-terminal residue" evidence="1">
    <location>
        <position position="1"/>
    </location>
</feature>
<accession>A0A146K4F3</accession>
<gene>
    <name evidence="1" type="ORF">TPC1_30054</name>
</gene>
<organism evidence="1">
    <name type="scientific">Trepomonas sp. PC1</name>
    <dbReference type="NCBI Taxonomy" id="1076344"/>
    <lineage>
        <taxon>Eukaryota</taxon>
        <taxon>Metamonada</taxon>
        <taxon>Diplomonadida</taxon>
        <taxon>Hexamitidae</taxon>
        <taxon>Hexamitinae</taxon>
        <taxon>Trepomonas</taxon>
    </lineage>
</organism>
<dbReference type="EMBL" id="GDID01006155">
    <property type="protein sequence ID" value="JAP90451.1"/>
    <property type="molecule type" value="Transcribed_RNA"/>
</dbReference>
<protein>
    <submittedName>
        <fullName evidence="1">Uncharacterized protein</fullName>
    </submittedName>
</protein>
<name>A0A146K4F3_9EUKA</name>